<sequence>MTSRSQRDVLGTTELLQNILLHLDLKTLLVSSQLVERRWRDLIRDSATLQQALFFRGVLEPSPREEMYVGHEQESSDARDDNGESSKAGPLRMNPLLREKFALFFYDAERDAKATPGMKASARRYRRRLQQCMLQSKHFPDLPLAATEEAREAFMRPEASWRRMLVTQPPARRIGFSEERHGMGGVGYRFSELRLDDGDGEAVEVGGEGLRMGQLYDAAASWVVAHANFGIMWNPAHFRWPTSSANDTRTRQVNRDEKSALAGRTDVLFSLGHASGCMGPSKAEKEKIAREREEFKGRFYHPGARGKPSLQATKSMNWKKHGMDGTVAEAEFGWVEQPSAMAPSRT</sequence>
<gene>
    <name evidence="2" type="ORF">PG996_010802</name>
</gene>
<protein>
    <recommendedName>
        <fullName evidence="4">F-box domain-containing protein</fullName>
    </recommendedName>
</protein>
<dbReference type="Proteomes" id="UP001446871">
    <property type="component" value="Unassembled WGS sequence"/>
</dbReference>
<comment type="caution">
    <text evidence="2">The sequence shown here is derived from an EMBL/GenBank/DDBJ whole genome shotgun (WGS) entry which is preliminary data.</text>
</comment>
<organism evidence="2 3">
    <name type="scientific">Apiospora saccharicola</name>
    <dbReference type="NCBI Taxonomy" id="335842"/>
    <lineage>
        <taxon>Eukaryota</taxon>
        <taxon>Fungi</taxon>
        <taxon>Dikarya</taxon>
        <taxon>Ascomycota</taxon>
        <taxon>Pezizomycotina</taxon>
        <taxon>Sordariomycetes</taxon>
        <taxon>Xylariomycetidae</taxon>
        <taxon>Amphisphaeriales</taxon>
        <taxon>Apiosporaceae</taxon>
        <taxon>Apiospora</taxon>
    </lineage>
</organism>
<evidence type="ECO:0000313" key="2">
    <source>
        <dbReference type="EMBL" id="KAK8060872.1"/>
    </source>
</evidence>
<dbReference type="Gene3D" id="1.20.1280.50">
    <property type="match status" value="1"/>
</dbReference>
<keyword evidence="3" id="KW-1185">Reference proteome</keyword>
<evidence type="ECO:0000313" key="3">
    <source>
        <dbReference type="Proteomes" id="UP001446871"/>
    </source>
</evidence>
<evidence type="ECO:0000256" key="1">
    <source>
        <dbReference type="SAM" id="MobiDB-lite"/>
    </source>
</evidence>
<feature type="compositionally biased region" description="Basic and acidic residues" evidence="1">
    <location>
        <begin position="65"/>
        <end position="84"/>
    </location>
</feature>
<dbReference type="InterPro" id="IPR036047">
    <property type="entry name" value="F-box-like_dom_sf"/>
</dbReference>
<name>A0ABR1UPM2_9PEZI</name>
<evidence type="ECO:0008006" key="4">
    <source>
        <dbReference type="Google" id="ProtNLM"/>
    </source>
</evidence>
<accession>A0ABR1UPM2</accession>
<dbReference type="SUPFAM" id="SSF81383">
    <property type="entry name" value="F-box domain"/>
    <property type="match status" value="1"/>
</dbReference>
<dbReference type="EMBL" id="JAQQWM010000006">
    <property type="protein sequence ID" value="KAK8060872.1"/>
    <property type="molecule type" value="Genomic_DNA"/>
</dbReference>
<reference evidence="2 3" key="1">
    <citation type="submission" date="2023-01" db="EMBL/GenBank/DDBJ databases">
        <title>Analysis of 21 Apiospora genomes using comparative genomics revels a genus with tremendous synthesis potential of carbohydrate active enzymes and secondary metabolites.</title>
        <authorList>
            <person name="Sorensen T."/>
        </authorList>
    </citation>
    <scope>NUCLEOTIDE SEQUENCE [LARGE SCALE GENOMIC DNA]</scope>
    <source>
        <strain evidence="2 3">CBS 83171</strain>
    </source>
</reference>
<feature type="region of interest" description="Disordered" evidence="1">
    <location>
        <begin position="65"/>
        <end position="91"/>
    </location>
</feature>
<proteinExistence type="predicted"/>